<dbReference type="InterPro" id="IPR036735">
    <property type="entry name" value="NGN_dom_sf"/>
</dbReference>
<dbReference type="EMBL" id="JAUEIE010000010">
    <property type="protein sequence ID" value="MDN0023296.1"/>
    <property type="molecule type" value="Genomic_DNA"/>
</dbReference>
<dbReference type="Proteomes" id="UP001167831">
    <property type="component" value="Unassembled WGS sequence"/>
</dbReference>
<evidence type="ECO:0000313" key="3">
    <source>
        <dbReference type="EMBL" id="MDN0023296.1"/>
    </source>
</evidence>
<dbReference type="AlphaFoldDB" id="A0AAW7JKH7"/>
<reference evidence="4" key="2">
    <citation type="submission" date="2023-08" db="EMBL/GenBank/DDBJ databases">
        <title>Identification and characterization of horizontal gene transfer across gut microbiota members of farm animals based on homology search.</title>
        <authorList>
            <person name="Schwarzerova J."/>
            <person name="Nykrynova M."/>
            <person name="Jureckova K."/>
            <person name="Cejkova D."/>
            <person name="Rychlik I."/>
        </authorList>
    </citation>
    <scope>NUCLEOTIDE SEQUENCE</scope>
    <source>
        <strain evidence="4">ET15</strain>
        <strain evidence="3">ET37</strain>
    </source>
</reference>
<evidence type="ECO:0000313" key="5">
    <source>
        <dbReference type="Proteomes" id="UP001167831"/>
    </source>
</evidence>
<dbReference type="Proteomes" id="UP001168478">
    <property type="component" value="Unassembled WGS sequence"/>
</dbReference>
<feature type="domain" description="KOW" evidence="2">
    <location>
        <begin position="124"/>
        <end position="151"/>
    </location>
</feature>
<proteinExistence type="predicted"/>
<dbReference type="Gene3D" id="3.30.70.940">
    <property type="entry name" value="NusG, N-terminal domain"/>
    <property type="match status" value="1"/>
</dbReference>
<evidence type="ECO:0000313" key="4">
    <source>
        <dbReference type="EMBL" id="MDN0025937.1"/>
    </source>
</evidence>
<comment type="caution">
    <text evidence="4">The sequence shown here is derived from an EMBL/GenBank/DDBJ whole genome shotgun (WGS) entry which is preliminary data.</text>
</comment>
<dbReference type="Pfam" id="PF00467">
    <property type="entry name" value="KOW"/>
    <property type="match status" value="1"/>
</dbReference>
<evidence type="ECO:0000313" key="6">
    <source>
        <dbReference type="Proteomes" id="UP001168478"/>
    </source>
</evidence>
<reference evidence="4" key="1">
    <citation type="submission" date="2023-06" db="EMBL/GenBank/DDBJ databases">
        <authorList>
            <person name="Zeman M."/>
            <person name="Kubasova T."/>
            <person name="Jahodarova E."/>
            <person name="Nykrynova M."/>
            <person name="Rychlik I."/>
        </authorList>
    </citation>
    <scope>NUCLEOTIDE SEQUENCE</scope>
    <source>
        <strain evidence="4">ET15</strain>
        <strain evidence="3">ET37</strain>
    </source>
</reference>
<keyword evidence="5" id="KW-1185">Reference proteome</keyword>
<accession>A0AAW7JKH7</accession>
<dbReference type="CDD" id="cd09895">
    <property type="entry name" value="NGN_SP_UpxY"/>
    <property type="match status" value="1"/>
</dbReference>
<gene>
    <name evidence="3" type="ORF">QVN81_09725</name>
    <name evidence="4" type="ORF">QVN84_10470</name>
</gene>
<evidence type="ECO:0000256" key="1">
    <source>
        <dbReference type="ARBA" id="ARBA00023163"/>
    </source>
</evidence>
<dbReference type="GO" id="GO:0006354">
    <property type="term" value="P:DNA-templated transcription elongation"/>
    <property type="evidence" value="ECO:0007669"/>
    <property type="project" value="InterPro"/>
</dbReference>
<dbReference type="SMART" id="SM00739">
    <property type="entry name" value="KOW"/>
    <property type="match status" value="1"/>
</dbReference>
<dbReference type="SUPFAM" id="SSF50104">
    <property type="entry name" value="Translation proteins SH3-like domain"/>
    <property type="match status" value="1"/>
</dbReference>
<name>A0AAW7JKH7_9BACT</name>
<dbReference type="SUPFAM" id="SSF82679">
    <property type="entry name" value="N-utilization substance G protein NusG, N-terminal domain"/>
    <property type="match status" value="1"/>
</dbReference>
<protein>
    <submittedName>
        <fullName evidence="4">UpxY family transcription antiterminator</fullName>
    </submittedName>
</protein>
<organism evidence="4 6">
    <name type="scientific">Leyella lascolaii</name>
    <dbReference type="NCBI Taxonomy" id="1776379"/>
    <lineage>
        <taxon>Bacteria</taxon>
        <taxon>Pseudomonadati</taxon>
        <taxon>Bacteroidota</taxon>
        <taxon>Bacteroidia</taxon>
        <taxon>Bacteroidales</taxon>
        <taxon>Prevotellaceae</taxon>
        <taxon>Leyella</taxon>
    </lineage>
</organism>
<dbReference type="NCBIfam" id="NF033644">
    <property type="entry name" value="antiterm_UpxY"/>
    <property type="match status" value="1"/>
</dbReference>
<sequence length="181" mass="20412">MSEITEDEQWFAMRATYGRNLMAQTALADEGLRTFIPMHYVRRGRSRRTAPQLVPVIRDLLFVRTTKDRITTLKKNLPYLHFIIRDSGLRREPIVVPERQMQQFIAVSSTDEEQLEWLSPEAVNLSCGDAVRVVGGPFAGQEGVLVRVPGKRSKCVVVAIQGVIAVAMTKVHPSLIEIINE</sequence>
<keyword evidence="1" id="KW-0804">Transcription</keyword>
<dbReference type="InterPro" id="IPR006645">
    <property type="entry name" value="NGN-like_dom"/>
</dbReference>
<evidence type="ECO:0000259" key="2">
    <source>
        <dbReference type="SMART" id="SM00739"/>
    </source>
</evidence>
<dbReference type="InterPro" id="IPR005824">
    <property type="entry name" value="KOW"/>
</dbReference>
<dbReference type="RefSeq" id="WP_021992605.1">
    <property type="nucleotide sequence ID" value="NZ_CAUWBX010000042.1"/>
</dbReference>
<dbReference type="Pfam" id="PF02357">
    <property type="entry name" value="NusG"/>
    <property type="match status" value="1"/>
</dbReference>
<dbReference type="InterPro" id="IPR008991">
    <property type="entry name" value="Translation_prot_SH3-like_sf"/>
</dbReference>
<dbReference type="EMBL" id="JAUEIF010000010">
    <property type="protein sequence ID" value="MDN0025937.1"/>
    <property type="molecule type" value="Genomic_DNA"/>
</dbReference>